<feature type="signal peptide" evidence="2">
    <location>
        <begin position="1"/>
        <end position="17"/>
    </location>
</feature>
<dbReference type="RefSeq" id="WP_167954225.1">
    <property type="nucleotide sequence ID" value="NZ_JAATJE010000001.1"/>
</dbReference>
<keyword evidence="2" id="KW-0732">Signal</keyword>
<gene>
    <name evidence="3" type="ORF">GGR88_001854</name>
</gene>
<organism evidence="3 4">
    <name type="scientific">Sphingomonas jejuensis</name>
    <dbReference type="NCBI Taxonomy" id="904715"/>
    <lineage>
        <taxon>Bacteria</taxon>
        <taxon>Pseudomonadati</taxon>
        <taxon>Pseudomonadota</taxon>
        <taxon>Alphaproteobacteria</taxon>
        <taxon>Sphingomonadales</taxon>
        <taxon>Sphingomonadaceae</taxon>
        <taxon>Sphingomonas</taxon>
    </lineage>
</organism>
<sequence length="281" mass="30073">MLPLLVLCAACSPSASTGGGGASDAASARYATQTSAPAPDYAALLNKRAVQAGAWRTRDATAPVPSDAKVIGEAWLARVRERGALLGHGLTDGGPDSPVVMIDTSMTEQEFDRWVRHGGWDVPRHIRWSFVPAMALPGVSPDARDAIRVWPASISRTGPQRQALFYGRVELRDGCFFAGQSGQPTDKLAWFHAEVGLDIDPAGFFILRDRIGGQTLARLGENMSWAGPASAEIDPVAEQALRRECGSGEILIVGSPESTERFHTQYPHLRDPASPPAPPSR</sequence>
<protein>
    <recommendedName>
        <fullName evidence="5">Lipoprotein</fullName>
    </recommendedName>
</protein>
<evidence type="ECO:0000313" key="4">
    <source>
        <dbReference type="Proteomes" id="UP000734218"/>
    </source>
</evidence>
<reference evidence="3 4" key="1">
    <citation type="submission" date="2020-03" db="EMBL/GenBank/DDBJ databases">
        <title>Genomic Encyclopedia of Type Strains, Phase IV (KMG-IV): sequencing the most valuable type-strain genomes for metagenomic binning, comparative biology and taxonomic classification.</title>
        <authorList>
            <person name="Goeker M."/>
        </authorList>
    </citation>
    <scope>NUCLEOTIDE SEQUENCE [LARGE SCALE GENOMIC DNA]</scope>
    <source>
        <strain evidence="3 4">DSM 27651</strain>
    </source>
</reference>
<feature type="compositionally biased region" description="Basic and acidic residues" evidence="1">
    <location>
        <begin position="258"/>
        <end position="271"/>
    </location>
</feature>
<feature type="chain" id="PRO_5045500177" description="Lipoprotein" evidence="2">
    <location>
        <begin position="18"/>
        <end position="281"/>
    </location>
</feature>
<name>A0ABX0XMB7_9SPHN</name>
<evidence type="ECO:0000256" key="1">
    <source>
        <dbReference type="SAM" id="MobiDB-lite"/>
    </source>
</evidence>
<evidence type="ECO:0008006" key="5">
    <source>
        <dbReference type="Google" id="ProtNLM"/>
    </source>
</evidence>
<dbReference type="Proteomes" id="UP000734218">
    <property type="component" value="Unassembled WGS sequence"/>
</dbReference>
<proteinExistence type="predicted"/>
<accession>A0ABX0XMB7</accession>
<comment type="caution">
    <text evidence="3">The sequence shown here is derived from an EMBL/GenBank/DDBJ whole genome shotgun (WGS) entry which is preliminary data.</text>
</comment>
<evidence type="ECO:0000313" key="3">
    <source>
        <dbReference type="EMBL" id="NJC34380.1"/>
    </source>
</evidence>
<feature type="region of interest" description="Disordered" evidence="1">
    <location>
        <begin position="255"/>
        <end position="281"/>
    </location>
</feature>
<keyword evidence="4" id="KW-1185">Reference proteome</keyword>
<evidence type="ECO:0000256" key="2">
    <source>
        <dbReference type="SAM" id="SignalP"/>
    </source>
</evidence>
<dbReference type="EMBL" id="JAATJE010000001">
    <property type="protein sequence ID" value="NJC34380.1"/>
    <property type="molecule type" value="Genomic_DNA"/>
</dbReference>